<evidence type="ECO:0000313" key="4">
    <source>
        <dbReference type="EMBL" id="NKX44954.1"/>
    </source>
</evidence>
<comment type="caution">
    <text evidence="4">The sequence shown here is derived from an EMBL/GenBank/DDBJ whole genome shotgun (WGS) entry which is preliminary data.</text>
</comment>
<dbReference type="InterPro" id="IPR008207">
    <property type="entry name" value="Sig_transdc_His_kin_Hpt_dom"/>
</dbReference>
<evidence type="ECO:0000259" key="3">
    <source>
        <dbReference type="PROSITE" id="PS50894"/>
    </source>
</evidence>
<dbReference type="GO" id="GO:0004672">
    <property type="term" value="F:protein kinase activity"/>
    <property type="evidence" value="ECO:0007669"/>
    <property type="project" value="UniProtKB-ARBA"/>
</dbReference>
<dbReference type="AlphaFoldDB" id="A0A7X6JYX7"/>
<dbReference type="SUPFAM" id="SSF47226">
    <property type="entry name" value="Histidine-containing phosphotransfer domain, HPT domain"/>
    <property type="match status" value="1"/>
</dbReference>
<protein>
    <recommendedName>
        <fullName evidence="3">HPt domain-containing protein</fullName>
    </recommendedName>
</protein>
<dbReference type="Pfam" id="PF01627">
    <property type="entry name" value="Hpt"/>
    <property type="match status" value="1"/>
</dbReference>
<organism evidence="4 5">
    <name type="scientific">Roseicyclus persicicus</name>
    <dbReference type="NCBI Taxonomy" id="2650661"/>
    <lineage>
        <taxon>Bacteria</taxon>
        <taxon>Pseudomonadati</taxon>
        <taxon>Pseudomonadota</taxon>
        <taxon>Alphaproteobacteria</taxon>
        <taxon>Rhodobacterales</taxon>
        <taxon>Roseobacteraceae</taxon>
        <taxon>Roseicyclus</taxon>
    </lineage>
</organism>
<feature type="modified residue" description="Phosphohistidine" evidence="2">
    <location>
        <position position="50"/>
    </location>
</feature>
<keyword evidence="2" id="KW-0597">Phosphoprotein</keyword>
<evidence type="ECO:0000313" key="5">
    <source>
        <dbReference type="Proteomes" id="UP000526408"/>
    </source>
</evidence>
<proteinExistence type="predicted"/>
<keyword evidence="5" id="KW-1185">Reference proteome</keyword>
<evidence type="ECO:0000256" key="2">
    <source>
        <dbReference type="PROSITE-ProRule" id="PRU00110"/>
    </source>
</evidence>
<dbReference type="Gene3D" id="1.20.120.160">
    <property type="entry name" value="HPT domain"/>
    <property type="match status" value="1"/>
</dbReference>
<keyword evidence="1" id="KW-0902">Two-component regulatory system</keyword>
<gene>
    <name evidence="4" type="ORF">HCU73_10165</name>
</gene>
<dbReference type="Proteomes" id="UP000526408">
    <property type="component" value="Unassembled WGS sequence"/>
</dbReference>
<dbReference type="InterPro" id="IPR036641">
    <property type="entry name" value="HPT_dom_sf"/>
</dbReference>
<dbReference type="PROSITE" id="PS50894">
    <property type="entry name" value="HPT"/>
    <property type="match status" value="1"/>
</dbReference>
<evidence type="ECO:0000256" key="1">
    <source>
        <dbReference type="ARBA" id="ARBA00023012"/>
    </source>
</evidence>
<sequence>MIDLDRLTALRADIGEDDFAEVVLLFVSEIEERLAALQADPASARADDFHFLRGSAANLGFTGMVAACHAAEAACLAGTPPDIAAVAQGFAAALAAVAPDLPGLAAA</sequence>
<accession>A0A7X6JYX7</accession>
<feature type="domain" description="HPt" evidence="3">
    <location>
        <begin position="8"/>
        <end position="107"/>
    </location>
</feature>
<dbReference type="GO" id="GO:0000160">
    <property type="term" value="P:phosphorelay signal transduction system"/>
    <property type="evidence" value="ECO:0007669"/>
    <property type="project" value="UniProtKB-KW"/>
</dbReference>
<dbReference type="RefSeq" id="WP_168623351.1">
    <property type="nucleotide sequence ID" value="NZ_JAAZQQ010000003.1"/>
</dbReference>
<name>A0A7X6JYX7_9RHOB</name>
<dbReference type="EMBL" id="JAAZQQ010000003">
    <property type="protein sequence ID" value="NKX44954.1"/>
    <property type="molecule type" value="Genomic_DNA"/>
</dbReference>
<reference evidence="4 5" key="1">
    <citation type="submission" date="2020-04" db="EMBL/GenBank/DDBJ databases">
        <authorList>
            <person name="Yoon J."/>
        </authorList>
    </citation>
    <scope>NUCLEOTIDE SEQUENCE [LARGE SCALE GENOMIC DNA]</scope>
    <source>
        <strain evidence="4 5">KMU-115</strain>
    </source>
</reference>